<gene>
    <name evidence="1" type="ORF">JW646_13720</name>
</gene>
<evidence type="ECO:0000313" key="2">
    <source>
        <dbReference type="Proteomes" id="UP001198983"/>
    </source>
</evidence>
<accession>A0AAX2ZCX7</accession>
<dbReference type="RefSeq" id="WP_228415459.1">
    <property type="nucleotide sequence ID" value="NZ_CP081135.1"/>
</dbReference>
<organism evidence="1 2">
    <name type="scientific">Terrisporobacter hibernicus</name>
    <dbReference type="NCBI Taxonomy" id="2813371"/>
    <lineage>
        <taxon>Bacteria</taxon>
        <taxon>Bacillati</taxon>
        <taxon>Bacillota</taxon>
        <taxon>Clostridia</taxon>
        <taxon>Peptostreptococcales</taxon>
        <taxon>Peptostreptococcaceae</taxon>
        <taxon>Terrisporobacter</taxon>
    </lineage>
</organism>
<dbReference type="Proteomes" id="UP001198983">
    <property type="component" value="Chromosome"/>
</dbReference>
<evidence type="ECO:0008006" key="3">
    <source>
        <dbReference type="Google" id="ProtNLM"/>
    </source>
</evidence>
<dbReference type="AlphaFoldDB" id="A0AAX2ZCX7"/>
<dbReference type="EMBL" id="CP081135">
    <property type="protein sequence ID" value="UEL46691.1"/>
    <property type="molecule type" value="Genomic_DNA"/>
</dbReference>
<name>A0AAX2ZCX7_9FIRM</name>
<dbReference type="KEGG" id="tem:JW646_13720"/>
<reference evidence="1 2" key="1">
    <citation type="journal article" date="2023" name="Int. J. Syst. Evol. Microbiol.">
        <title>Terrisporobacter hibernicus sp. nov., isolated from bovine faeces in Northern Ireland.</title>
        <authorList>
            <person name="Mitchell M."/>
            <person name="Nguyen S.V."/>
            <person name="Connor M."/>
            <person name="Fairley D.J."/>
            <person name="Donoghue O."/>
            <person name="Marshall H."/>
            <person name="Koolman L."/>
            <person name="McMullan G."/>
            <person name="Schaffer K.E."/>
            <person name="McGrath J.W."/>
            <person name="Fanning S."/>
        </authorList>
    </citation>
    <scope>NUCLEOTIDE SEQUENCE [LARGE SCALE GENOMIC DNA]</scope>
    <source>
        <strain evidence="1 2">MCA3</strain>
    </source>
</reference>
<protein>
    <recommendedName>
        <fullName evidence="3">SH3b domain-containing protein</fullName>
    </recommendedName>
</protein>
<proteinExistence type="predicted"/>
<evidence type="ECO:0000313" key="1">
    <source>
        <dbReference type="EMBL" id="UEL46691.1"/>
    </source>
</evidence>
<sequence length="268" mass="31464">MKRIVVLIVFAVVIFLNYDKIDENFFRMNLSQNKLNYGKEYFFDLNGDGEREKITLESYKDGKDDFIVSLYINNKLKEKFRDENSISVHMYDFNKIDNKKEIYVILGNKIENSKISIFTYCDENKSYNFKMNGRIINNDDKNGTMKITYGVTDDSTNFNHYSEVIGGEPIFINYVYKRKLDCDFTDIDKKEAEVVGISKENKYVVKDETIVYETNIGNVKAYNLLRGDKINLVALYNYNGNQCIKVVNKSGRYGWIKVEDKQLFELEK</sequence>
<keyword evidence="2" id="KW-1185">Reference proteome</keyword>